<organism evidence="1 2">
    <name type="scientific">Nelumbo nucifera</name>
    <name type="common">Sacred lotus</name>
    <dbReference type="NCBI Taxonomy" id="4432"/>
    <lineage>
        <taxon>Eukaryota</taxon>
        <taxon>Viridiplantae</taxon>
        <taxon>Streptophyta</taxon>
        <taxon>Embryophyta</taxon>
        <taxon>Tracheophyta</taxon>
        <taxon>Spermatophyta</taxon>
        <taxon>Magnoliopsida</taxon>
        <taxon>Proteales</taxon>
        <taxon>Nelumbonaceae</taxon>
        <taxon>Nelumbo</taxon>
    </lineage>
</organism>
<comment type="caution">
    <text evidence="1">The sequence shown here is derived from an EMBL/GenBank/DDBJ whole genome shotgun (WGS) entry which is preliminary data.</text>
</comment>
<evidence type="ECO:0000313" key="1">
    <source>
        <dbReference type="EMBL" id="DAD28162.1"/>
    </source>
</evidence>
<reference evidence="1 2" key="1">
    <citation type="journal article" date="2020" name="Mol. Biol. Evol.">
        <title>Distinct Expression and Methylation Patterns for Genes with Different Fates following a Single Whole-Genome Duplication in Flowering Plants.</title>
        <authorList>
            <person name="Shi T."/>
            <person name="Rahmani R.S."/>
            <person name="Gugger P.F."/>
            <person name="Wang M."/>
            <person name="Li H."/>
            <person name="Zhang Y."/>
            <person name="Li Z."/>
            <person name="Wang Q."/>
            <person name="Van de Peer Y."/>
            <person name="Marchal K."/>
            <person name="Chen J."/>
        </authorList>
    </citation>
    <scope>NUCLEOTIDE SEQUENCE [LARGE SCALE GENOMIC DNA]</scope>
    <source>
        <tissue evidence="1">Leaf</tissue>
    </source>
</reference>
<name>A0A822Y7E4_NELNU</name>
<gene>
    <name evidence="1" type="ORF">HUJ06_029630</name>
</gene>
<proteinExistence type="predicted"/>
<dbReference type="Proteomes" id="UP000607653">
    <property type="component" value="Unassembled WGS sequence"/>
</dbReference>
<protein>
    <submittedName>
        <fullName evidence="1">Uncharacterized protein</fullName>
    </submittedName>
</protein>
<evidence type="ECO:0000313" key="2">
    <source>
        <dbReference type="Proteomes" id="UP000607653"/>
    </source>
</evidence>
<sequence length="52" mass="5797">MGRGKSLPILFPIAAWVGFERRGEMNSLLFEFFGFSDSSCLVIKGEEKGGKR</sequence>
<keyword evidence="2" id="KW-1185">Reference proteome</keyword>
<accession>A0A822Y7E4</accession>
<dbReference type="EMBL" id="DUZY01000002">
    <property type="protein sequence ID" value="DAD28162.1"/>
    <property type="molecule type" value="Genomic_DNA"/>
</dbReference>
<dbReference type="AlphaFoldDB" id="A0A822Y7E4"/>